<evidence type="ECO:0000313" key="2">
    <source>
        <dbReference type="Proteomes" id="UP000664265"/>
    </source>
</evidence>
<sequence>MYVETVDKGECFSTTMEFINGVYANKIEWAKYGFCPKNGLVGEVVKRTPSAYIVKKGEGIYVPMTRKGIKEITYEEYLAGQTNNVCNGLDERQKRINNLVDDFNAQTGYDWQHLPDMRMYFKQDVIQNITKLTCDFKRNIFLPDLEKSAVIYAVDMCLEYRHKSGRNLAPITIKDISNQVCDVYMELFNGQFLQSSKDKCFQLISDMVMKPNAQEIINEYYQQVDIRYNWS</sequence>
<accession>A0ABS3M8Q9</accession>
<dbReference type="RefSeq" id="WP_107581696.1">
    <property type="nucleotide sequence ID" value="NZ_JAERMS010000078.1"/>
</dbReference>
<comment type="caution">
    <text evidence="1">The sequence shown here is derived from an EMBL/GenBank/DDBJ whole genome shotgun (WGS) entry which is preliminary data.</text>
</comment>
<reference evidence="1 2" key="1">
    <citation type="submission" date="2021-01" db="EMBL/GenBank/DDBJ databases">
        <title>Prevotella A2931 sp. nov.</title>
        <authorList>
            <person name="Buhl M."/>
            <person name="Oberhettinger P."/>
        </authorList>
    </citation>
    <scope>NUCLEOTIDE SEQUENCE [LARGE SCALE GENOMIC DNA]</scope>
    <source>
        <strain evidence="1 2">A2931</strain>
    </source>
</reference>
<proteinExistence type="predicted"/>
<evidence type="ECO:0000313" key="1">
    <source>
        <dbReference type="EMBL" id="MBO1364506.1"/>
    </source>
</evidence>
<dbReference type="EMBL" id="JAERMS010000078">
    <property type="protein sequence ID" value="MBO1364506.1"/>
    <property type="molecule type" value="Genomic_DNA"/>
</dbReference>
<name>A0ABS3M8Q9_9BACT</name>
<keyword evidence="2" id="KW-1185">Reference proteome</keyword>
<gene>
    <name evidence="1" type="ORF">JHU38_12175</name>
</gene>
<protein>
    <submittedName>
        <fullName evidence="1">Uncharacterized protein</fullName>
    </submittedName>
</protein>
<dbReference type="Proteomes" id="UP000664265">
    <property type="component" value="Unassembled WGS sequence"/>
</dbReference>
<organism evidence="1 2">
    <name type="scientific">Prevotella illustrans</name>
    <dbReference type="NCBI Taxonomy" id="2800387"/>
    <lineage>
        <taxon>Bacteria</taxon>
        <taxon>Pseudomonadati</taxon>
        <taxon>Bacteroidota</taxon>
        <taxon>Bacteroidia</taxon>
        <taxon>Bacteroidales</taxon>
        <taxon>Prevotellaceae</taxon>
        <taxon>Prevotella</taxon>
    </lineage>
</organism>